<evidence type="ECO:0000313" key="2">
    <source>
        <dbReference type="Proteomes" id="UP000886595"/>
    </source>
</evidence>
<dbReference type="Proteomes" id="UP000886595">
    <property type="component" value="Unassembled WGS sequence"/>
</dbReference>
<dbReference type="AlphaFoldDB" id="A0A8X7W5L1"/>
<comment type="caution">
    <text evidence="1">The sequence shown here is derived from an EMBL/GenBank/DDBJ whole genome shotgun (WGS) entry which is preliminary data.</text>
</comment>
<reference evidence="1 2" key="1">
    <citation type="submission" date="2020-02" db="EMBL/GenBank/DDBJ databases">
        <authorList>
            <person name="Ma Q."/>
            <person name="Huang Y."/>
            <person name="Song X."/>
            <person name="Pei D."/>
        </authorList>
    </citation>
    <scope>NUCLEOTIDE SEQUENCE [LARGE SCALE GENOMIC DNA]</scope>
    <source>
        <strain evidence="1">Sxm20200214</strain>
        <tissue evidence="1">Leaf</tissue>
    </source>
</reference>
<evidence type="ECO:0000313" key="1">
    <source>
        <dbReference type="EMBL" id="KAG2323479.1"/>
    </source>
</evidence>
<keyword evidence="2" id="KW-1185">Reference proteome</keyword>
<protein>
    <submittedName>
        <fullName evidence="1">Uncharacterized protein</fullName>
    </submittedName>
</protein>
<sequence length="88" mass="10407">MLSSRSITIKMINVGKAVSPREIRVPALRGEEHNLSRKSRIHIDHGENPEIPMTNENQVHSTHSCSKNWKHNPQWQKEEHWWKEMFLS</sequence>
<proteinExistence type="predicted"/>
<name>A0A8X7W5L1_BRACI</name>
<organism evidence="1 2">
    <name type="scientific">Brassica carinata</name>
    <name type="common">Ethiopian mustard</name>
    <name type="synonym">Abyssinian cabbage</name>
    <dbReference type="NCBI Taxonomy" id="52824"/>
    <lineage>
        <taxon>Eukaryota</taxon>
        <taxon>Viridiplantae</taxon>
        <taxon>Streptophyta</taxon>
        <taxon>Embryophyta</taxon>
        <taxon>Tracheophyta</taxon>
        <taxon>Spermatophyta</taxon>
        <taxon>Magnoliopsida</taxon>
        <taxon>eudicotyledons</taxon>
        <taxon>Gunneridae</taxon>
        <taxon>Pentapetalae</taxon>
        <taxon>rosids</taxon>
        <taxon>malvids</taxon>
        <taxon>Brassicales</taxon>
        <taxon>Brassicaceae</taxon>
        <taxon>Brassiceae</taxon>
        <taxon>Brassica</taxon>
    </lineage>
</organism>
<gene>
    <name evidence="1" type="ORF">Bca52824_016692</name>
</gene>
<accession>A0A8X7W5L1</accession>
<dbReference type="EMBL" id="JAAMPC010000003">
    <property type="protein sequence ID" value="KAG2323479.1"/>
    <property type="molecule type" value="Genomic_DNA"/>
</dbReference>